<dbReference type="InterPro" id="IPR006680">
    <property type="entry name" value="Amidohydro-rel"/>
</dbReference>
<evidence type="ECO:0000313" key="2">
    <source>
        <dbReference type="EMBL" id="QDU26080.1"/>
    </source>
</evidence>
<dbReference type="Proteomes" id="UP000315017">
    <property type="component" value="Chromosome"/>
</dbReference>
<dbReference type="SUPFAM" id="SSF51556">
    <property type="entry name" value="Metallo-dependent hydrolases"/>
    <property type="match status" value="1"/>
</dbReference>
<keyword evidence="2" id="KW-0378">Hydrolase</keyword>
<organism evidence="2 3">
    <name type="scientific">Anatilimnocola aggregata</name>
    <dbReference type="NCBI Taxonomy" id="2528021"/>
    <lineage>
        <taxon>Bacteria</taxon>
        <taxon>Pseudomonadati</taxon>
        <taxon>Planctomycetota</taxon>
        <taxon>Planctomycetia</taxon>
        <taxon>Pirellulales</taxon>
        <taxon>Pirellulaceae</taxon>
        <taxon>Anatilimnocola</taxon>
    </lineage>
</organism>
<dbReference type="InterPro" id="IPR032466">
    <property type="entry name" value="Metal_Hydrolase"/>
</dbReference>
<dbReference type="Gene3D" id="3.20.20.140">
    <property type="entry name" value="Metal-dependent hydrolases"/>
    <property type="match status" value="1"/>
</dbReference>
<dbReference type="KEGG" id="aagg:ETAA8_11540"/>
<gene>
    <name evidence="2" type="ORF">ETAA8_11540</name>
</gene>
<sequence>MTNWQVTERDRQLWNDELESFVPPKIFDSHVHLYEQSQFQGAPPALCAEGPAVVNWSEFQSQMNDLMPGRQIGGTCFGFPAITVDFAATNDFLAQECDHRAARAQLLISPAMDADYVREQVLKQRFVGLKPYHLFATTKPTFAALIENFLTPAHMQVAHELGLTITLHIVRSRALADRANQETLERYARQFPNARMILAHAARGFNPQHTLAGIHALRDLRNIWFDTSAVTDAGALEAIIRTCGHRQLLYGSDFPVSHLRGRCVAIGDSFLWLSPANTNLAAPYADVQFTLVALESLRTLKVACYATGLSDSQVLDIFYENSADLWNARF</sequence>
<dbReference type="RefSeq" id="WP_145086077.1">
    <property type="nucleotide sequence ID" value="NZ_CP036274.1"/>
</dbReference>
<dbReference type="GO" id="GO:0016787">
    <property type="term" value="F:hydrolase activity"/>
    <property type="evidence" value="ECO:0007669"/>
    <property type="project" value="UniProtKB-KW"/>
</dbReference>
<keyword evidence="3" id="KW-1185">Reference proteome</keyword>
<accession>A0A517Y769</accession>
<name>A0A517Y769_9BACT</name>
<dbReference type="OrthoDB" id="9771932at2"/>
<dbReference type="EMBL" id="CP036274">
    <property type="protein sequence ID" value="QDU26080.1"/>
    <property type="molecule type" value="Genomic_DNA"/>
</dbReference>
<proteinExistence type="predicted"/>
<dbReference type="AlphaFoldDB" id="A0A517Y769"/>
<dbReference type="Pfam" id="PF04909">
    <property type="entry name" value="Amidohydro_2"/>
    <property type="match status" value="1"/>
</dbReference>
<evidence type="ECO:0000259" key="1">
    <source>
        <dbReference type="Pfam" id="PF04909"/>
    </source>
</evidence>
<reference evidence="2 3" key="1">
    <citation type="submission" date="2019-02" db="EMBL/GenBank/DDBJ databases">
        <title>Deep-cultivation of Planctomycetes and their phenomic and genomic characterization uncovers novel biology.</title>
        <authorList>
            <person name="Wiegand S."/>
            <person name="Jogler M."/>
            <person name="Boedeker C."/>
            <person name="Pinto D."/>
            <person name="Vollmers J."/>
            <person name="Rivas-Marin E."/>
            <person name="Kohn T."/>
            <person name="Peeters S.H."/>
            <person name="Heuer A."/>
            <person name="Rast P."/>
            <person name="Oberbeckmann S."/>
            <person name="Bunk B."/>
            <person name="Jeske O."/>
            <person name="Meyerdierks A."/>
            <person name="Storesund J.E."/>
            <person name="Kallscheuer N."/>
            <person name="Luecker S."/>
            <person name="Lage O.M."/>
            <person name="Pohl T."/>
            <person name="Merkel B.J."/>
            <person name="Hornburger P."/>
            <person name="Mueller R.-W."/>
            <person name="Bruemmer F."/>
            <person name="Labrenz M."/>
            <person name="Spormann A.M."/>
            <person name="Op den Camp H."/>
            <person name="Overmann J."/>
            <person name="Amann R."/>
            <person name="Jetten M.S.M."/>
            <person name="Mascher T."/>
            <person name="Medema M.H."/>
            <person name="Devos D.P."/>
            <person name="Kaster A.-K."/>
            <person name="Ovreas L."/>
            <person name="Rohde M."/>
            <person name="Galperin M.Y."/>
            <person name="Jogler C."/>
        </authorList>
    </citation>
    <scope>NUCLEOTIDE SEQUENCE [LARGE SCALE GENOMIC DNA]</scope>
    <source>
        <strain evidence="2 3">ETA_A8</strain>
    </source>
</reference>
<feature type="domain" description="Amidohydrolase-related" evidence="1">
    <location>
        <begin position="28"/>
        <end position="326"/>
    </location>
</feature>
<evidence type="ECO:0000313" key="3">
    <source>
        <dbReference type="Proteomes" id="UP000315017"/>
    </source>
</evidence>
<protein>
    <submittedName>
        <fullName evidence="2">Amidohydrolase</fullName>
    </submittedName>
</protein>